<reference evidence="18" key="1">
    <citation type="submission" date="2005-10" db="EMBL/GenBank/DDBJ databases">
        <title>Complete sequence of Pelobacter carbinolicus DSM 2380.</title>
        <authorList>
            <person name="Copeland A."/>
            <person name="Lucas S."/>
            <person name="Lapidus A."/>
            <person name="Barry K."/>
            <person name="Detter J.C."/>
            <person name="Glavina T."/>
            <person name="Hammon N."/>
            <person name="Israni S."/>
            <person name="Pitluck S."/>
            <person name="Chertkov O."/>
            <person name="Schmutz J."/>
            <person name="Larimer F."/>
            <person name="Land M."/>
            <person name="Kyrpides N."/>
            <person name="Ivanova N."/>
            <person name="Richardson P."/>
        </authorList>
    </citation>
    <scope>NUCLEOTIDE SEQUENCE [LARGE SCALE GENOMIC DNA]</scope>
    <source>
        <strain evidence="18">DSM 2380 / NBRC 103641 / GraBd1</strain>
    </source>
</reference>
<dbReference type="InterPro" id="IPR013749">
    <property type="entry name" value="PM/HMP-P_kinase-1"/>
</dbReference>
<evidence type="ECO:0000256" key="11">
    <source>
        <dbReference type="ARBA" id="ARBA00047334"/>
    </source>
</evidence>
<keyword evidence="9 14" id="KW-0784">Thiamine biosynthesis</keyword>
<feature type="binding site" evidence="14">
    <location>
        <position position="81"/>
    </location>
    <ligand>
        <name>Mg(2+)</name>
        <dbReference type="ChEBI" id="CHEBI:18420"/>
    </ligand>
</feature>
<evidence type="ECO:0000313" key="17">
    <source>
        <dbReference type="EMBL" id="ABA89474.2"/>
    </source>
</evidence>
<protein>
    <recommendedName>
        <fullName evidence="14">Thiamine-phosphate synthase</fullName>
        <shortName evidence="14">TP synthase</shortName>
        <shortName evidence="14">TPS</shortName>
        <ecNumber evidence="14">2.5.1.3</ecNumber>
    </recommendedName>
    <alternativeName>
        <fullName evidence="14">Thiamine-phosphate pyrophosphorylase</fullName>
        <shortName evidence="14">TMP pyrophosphorylase</shortName>
        <shortName evidence="14">TMP-PPase</shortName>
    </alternativeName>
</protein>
<comment type="cofactor">
    <cofactor evidence="14">
        <name>Mg(2+)</name>
        <dbReference type="ChEBI" id="CHEBI:18420"/>
    </cofactor>
    <text evidence="14">Binds 1 Mg(2+) ion per subunit.</text>
</comment>
<name>Q3A2D3_SYNC1</name>
<reference evidence="17 18" key="2">
    <citation type="journal article" date="2012" name="BMC Genomics">
        <title>The genome of Pelobacter carbinolicus reveals surprising metabolic capabilities and physiological features.</title>
        <authorList>
            <person name="Aklujkar M."/>
            <person name="Haveman S.A."/>
            <person name="Didonato R.Jr."/>
            <person name="Chertkov O."/>
            <person name="Han C.S."/>
            <person name="Land M.L."/>
            <person name="Brown P."/>
            <person name="Lovley D.R."/>
        </authorList>
    </citation>
    <scope>NUCLEOTIDE SEQUENCE [LARGE SCALE GENOMIC DNA]</scope>
    <source>
        <strain evidence="18">DSM 2380 / NBRC 103641 / GraBd1</strain>
    </source>
</reference>
<dbReference type="EC" id="2.5.1.3" evidence="14"/>
<dbReference type="GO" id="GO:0008972">
    <property type="term" value="F:phosphomethylpyrimidine kinase activity"/>
    <property type="evidence" value="ECO:0007669"/>
    <property type="project" value="InterPro"/>
</dbReference>
<feature type="binding site" evidence="14">
    <location>
        <begin position="195"/>
        <end position="196"/>
    </location>
    <ligand>
        <name>2-[(2R,5Z)-2-carboxy-4-methylthiazol-5(2H)-ylidene]ethyl phosphate</name>
        <dbReference type="ChEBI" id="CHEBI:62899"/>
    </ligand>
</feature>
<dbReference type="InterPro" id="IPR029056">
    <property type="entry name" value="Ribokinase-like"/>
</dbReference>
<comment type="catalytic activity">
    <reaction evidence="11 14">
        <text>4-methyl-5-(2-phosphooxyethyl)-thiazole + 4-amino-2-methyl-5-(diphosphooxymethyl)pyrimidine + H(+) = thiamine phosphate + diphosphate</text>
        <dbReference type="Rhea" id="RHEA:22328"/>
        <dbReference type="ChEBI" id="CHEBI:15378"/>
        <dbReference type="ChEBI" id="CHEBI:33019"/>
        <dbReference type="ChEBI" id="CHEBI:37575"/>
        <dbReference type="ChEBI" id="CHEBI:57841"/>
        <dbReference type="ChEBI" id="CHEBI:58296"/>
        <dbReference type="EC" id="2.5.1.3"/>
    </reaction>
</comment>
<feature type="binding site" evidence="14">
    <location>
        <position position="100"/>
    </location>
    <ligand>
        <name>Mg(2+)</name>
        <dbReference type="ChEBI" id="CHEBI:18420"/>
    </ligand>
</feature>
<feature type="binding site" evidence="14">
    <location>
        <position position="175"/>
    </location>
    <ligand>
        <name>2-[(2R,5Z)-2-carboxy-4-methylthiazol-5(2H)-ylidene]ethyl phosphate</name>
        <dbReference type="ChEBI" id="CHEBI:62899"/>
    </ligand>
</feature>
<dbReference type="PANTHER" id="PTHR20858:SF17">
    <property type="entry name" value="HYDROXYMETHYLPYRIMIDINE_PHOSPHOMETHYLPYRIMIDINE KINASE THI20-RELATED"/>
    <property type="match status" value="1"/>
</dbReference>
<evidence type="ECO:0000256" key="12">
    <source>
        <dbReference type="ARBA" id="ARBA00047851"/>
    </source>
</evidence>
<evidence type="ECO:0000256" key="13">
    <source>
        <dbReference type="ARBA" id="ARBA00047883"/>
    </source>
</evidence>
<dbReference type="UniPathway" id="UPA00060">
    <property type="reaction ID" value="UER00138"/>
</dbReference>
<dbReference type="Pfam" id="PF02581">
    <property type="entry name" value="TMP-TENI"/>
    <property type="match status" value="1"/>
</dbReference>
<evidence type="ECO:0000256" key="8">
    <source>
        <dbReference type="ARBA" id="ARBA00022842"/>
    </source>
</evidence>
<accession>Q3A2D3</accession>
<feature type="domain" description="Pyridoxamine kinase/Phosphomethylpyrimidine kinase" evidence="16">
    <location>
        <begin position="233"/>
        <end position="475"/>
    </location>
</feature>
<feature type="binding site" evidence="14">
    <location>
        <position position="80"/>
    </location>
    <ligand>
        <name>4-amino-2-methyl-5-(diphosphooxymethyl)pyrimidine</name>
        <dbReference type="ChEBI" id="CHEBI:57841"/>
    </ligand>
</feature>
<dbReference type="Proteomes" id="UP000002534">
    <property type="component" value="Chromosome"/>
</dbReference>
<dbReference type="CDD" id="cd00564">
    <property type="entry name" value="TMP_TenI"/>
    <property type="match status" value="1"/>
</dbReference>
<dbReference type="STRING" id="338963.Pcar_2235"/>
<dbReference type="GO" id="GO:0005524">
    <property type="term" value="F:ATP binding"/>
    <property type="evidence" value="ECO:0007669"/>
    <property type="project" value="UniProtKB-KW"/>
</dbReference>
<evidence type="ECO:0000259" key="15">
    <source>
        <dbReference type="Pfam" id="PF02581"/>
    </source>
</evidence>
<dbReference type="eggNOG" id="COG0352">
    <property type="taxonomic scope" value="Bacteria"/>
</dbReference>
<evidence type="ECO:0000259" key="16">
    <source>
        <dbReference type="Pfam" id="PF08543"/>
    </source>
</evidence>
<dbReference type="GO" id="GO:0005829">
    <property type="term" value="C:cytosol"/>
    <property type="evidence" value="ECO:0007669"/>
    <property type="project" value="TreeGrafter"/>
</dbReference>
<dbReference type="NCBIfam" id="TIGR00097">
    <property type="entry name" value="HMP-P_kinase"/>
    <property type="match status" value="1"/>
</dbReference>
<proteinExistence type="inferred from homology"/>
<evidence type="ECO:0000256" key="3">
    <source>
        <dbReference type="ARBA" id="ARBA00022679"/>
    </source>
</evidence>
<dbReference type="CDD" id="cd01169">
    <property type="entry name" value="HMPP_kinase"/>
    <property type="match status" value="1"/>
</dbReference>
<dbReference type="Gene3D" id="3.40.1190.20">
    <property type="match status" value="1"/>
</dbReference>
<comment type="catalytic activity">
    <reaction evidence="12 14">
        <text>2-(2-carboxy-4-methylthiazol-5-yl)ethyl phosphate + 4-amino-2-methyl-5-(diphosphooxymethyl)pyrimidine + 2 H(+) = thiamine phosphate + CO2 + diphosphate</text>
        <dbReference type="Rhea" id="RHEA:47848"/>
        <dbReference type="ChEBI" id="CHEBI:15378"/>
        <dbReference type="ChEBI" id="CHEBI:16526"/>
        <dbReference type="ChEBI" id="CHEBI:33019"/>
        <dbReference type="ChEBI" id="CHEBI:37575"/>
        <dbReference type="ChEBI" id="CHEBI:57841"/>
        <dbReference type="ChEBI" id="CHEBI:62890"/>
        <dbReference type="EC" id="2.5.1.3"/>
    </reaction>
</comment>
<keyword evidence="18" id="KW-1185">Reference proteome</keyword>
<comment type="pathway">
    <text evidence="2 14">Cofactor biosynthesis; thiamine diphosphate biosynthesis; thiamine phosphate from 4-amino-2-methyl-5-diphosphomethylpyrimidine and 4-methyl-5-(2-phosphoethyl)-thiazole: step 1/1.</text>
</comment>
<evidence type="ECO:0000256" key="2">
    <source>
        <dbReference type="ARBA" id="ARBA00005165"/>
    </source>
</evidence>
<dbReference type="HAMAP" id="MF_00097">
    <property type="entry name" value="TMP_synthase"/>
    <property type="match status" value="1"/>
</dbReference>
<dbReference type="KEGG" id="pca:Pcar_2235"/>
<dbReference type="FunFam" id="3.40.1190.20:FF:000003">
    <property type="entry name" value="Phosphomethylpyrimidine kinase ThiD"/>
    <property type="match status" value="1"/>
</dbReference>
<dbReference type="HOGENOM" id="CLU_020520_5_1_7"/>
<sequence length="490" mass="51635">MAIFLFEPGTAMKNRHFRGLYLITDDSRGDQLQAKLVAALKGGTRIVQYRGKHLPEDVRHREARMVHSLCKQAGALFIVNDDPHLALACQADGVHLGQQDMHIAEARALLGPDKIIGTSNRTVEQAVNSQKAGADYVAAGSVYPTGSKQDAVHIGLDVLHDIRQAVDIPLVAIGGINRDNTSEVIHAGADAIALISAVMADPSPALAAREISLQFNRRAPVPHGRVLTVAGSDSGGGAGIQADLKTITLLGGYGMSVITALTAQNTCGVQNIYPVPASFVGEQLAAVLGDLQPEVVKTGMLLDAAIVRLVAQALKDHGLLAVVDPVMIAKGGASLLRDEATKVCREHLLPHTYLLTPNLPEAEQLTGLPVHTEADMEKAARRLQQLGARHVLLKGGHLEGEAVDLLLDGNTLHRLPAKRIDSRNTHGTGCTSSAAIAALLAGGHPLPQAVALAKEFITEAIRTAPDLGAGHGPVNHFAAAKYLMNTIEGL</sequence>
<feature type="binding site" evidence="14">
    <location>
        <position position="119"/>
    </location>
    <ligand>
        <name>4-amino-2-methyl-5-(diphosphooxymethyl)pyrimidine</name>
        <dbReference type="ChEBI" id="CHEBI:57841"/>
    </ligand>
</feature>
<feature type="binding site" evidence="14">
    <location>
        <position position="148"/>
    </location>
    <ligand>
        <name>4-amino-2-methyl-5-(diphosphooxymethyl)pyrimidine</name>
        <dbReference type="ChEBI" id="CHEBI:57841"/>
    </ligand>
</feature>
<dbReference type="GO" id="GO:0009228">
    <property type="term" value="P:thiamine biosynthetic process"/>
    <property type="evidence" value="ECO:0007669"/>
    <property type="project" value="UniProtKB-KW"/>
</dbReference>
<evidence type="ECO:0000256" key="14">
    <source>
        <dbReference type="HAMAP-Rule" id="MF_00097"/>
    </source>
</evidence>
<comment type="catalytic activity">
    <reaction evidence="13 14">
        <text>2-[(2R,5Z)-2-carboxy-4-methylthiazol-5(2H)-ylidene]ethyl phosphate + 4-amino-2-methyl-5-(diphosphooxymethyl)pyrimidine + 2 H(+) = thiamine phosphate + CO2 + diphosphate</text>
        <dbReference type="Rhea" id="RHEA:47844"/>
        <dbReference type="ChEBI" id="CHEBI:15378"/>
        <dbReference type="ChEBI" id="CHEBI:16526"/>
        <dbReference type="ChEBI" id="CHEBI:33019"/>
        <dbReference type="ChEBI" id="CHEBI:37575"/>
        <dbReference type="ChEBI" id="CHEBI:57841"/>
        <dbReference type="ChEBI" id="CHEBI:62899"/>
        <dbReference type="EC" id="2.5.1.3"/>
    </reaction>
</comment>
<feature type="domain" description="Thiamine phosphate synthase/TenI" evidence="15">
    <location>
        <begin position="20"/>
        <end position="198"/>
    </location>
</feature>
<dbReference type="InterPro" id="IPR034291">
    <property type="entry name" value="TMP_synthase"/>
</dbReference>
<gene>
    <name evidence="17" type="primary">thiD</name>
    <name evidence="14 17" type="synonym">thiE</name>
    <name evidence="17" type="ordered locus">Pcar_2235</name>
</gene>
<dbReference type="GO" id="GO:0000287">
    <property type="term" value="F:magnesium ion binding"/>
    <property type="evidence" value="ECO:0007669"/>
    <property type="project" value="UniProtKB-UniRule"/>
</dbReference>
<evidence type="ECO:0000256" key="4">
    <source>
        <dbReference type="ARBA" id="ARBA00022723"/>
    </source>
</evidence>
<dbReference type="InterPro" id="IPR036206">
    <property type="entry name" value="ThiamineP_synth_sf"/>
</dbReference>
<feature type="binding site" evidence="14">
    <location>
        <begin position="145"/>
        <end position="147"/>
    </location>
    <ligand>
        <name>2-[(2R,5Z)-2-carboxy-4-methylthiazol-5(2H)-ylidene]ethyl phosphate</name>
        <dbReference type="ChEBI" id="CHEBI:62899"/>
    </ligand>
</feature>
<keyword evidence="6 17" id="KW-0418">Kinase</keyword>
<dbReference type="AlphaFoldDB" id="Q3A2D3"/>
<dbReference type="FunFam" id="3.20.20.70:FF:000096">
    <property type="entry name" value="Thiamine-phosphate synthase"/>
    <property type="match status" value="1"/>
</dbReference>
<keyword evidence="5" id="KW-0547">Nucleotide-binding</keyword>
<dbReference type="Pfam" id="PF08543">
    <property type="entry name" value="Phos_pyr_kin"/>
    <property type="match status" value="1"/>
</dbReference>
<keyword evidence="8 14" id="KW-0460">Magnesium</keyword>
<keyword evidence="7" id="KW-0067">ATP-binding</keyword>
<evidence type="ECO:0000313" key="18">
    <source>
        <dbReference type="Proteomes" id="UP000002534"/>
    </source>
</evidence>
<organism evidence="17 18">
    <name type="scientific">Syntrophotalea carbinolica (strain DSM 2380 / NBRC 103641 / GraBd1)</name>
    <name type="common">Pelobacter carbinolicus</name>
    <dbReference type="NCBI Taxonomy" id="338963"/>
    <lineage>
        <taxon>Bacteria</taxon>
        <taxon>Pseudomonadati</taxon>
        <taxon>Thermodesulfobacteriota</taxon>
        <taxon>Desulfuromonadia</taxon>
        <taxon>Desulfuromonadales</taxon>
        <taxon>Syntrophotaleaceae</taxon>
        <taxon>Syntrophotalea</taxon>
    </lineage>
</organism>
<keyword evidence="10" id="KW-0511">Multifunctional enzyme</keyword>
<dbReference type="GO" id="GO:0009229">
    <property type="term" value="P:thiamine diphosphate biosynthetic process"/>
    <property type="evidence" value="ECO:0007669"/>
    <property type="project" value="UniProtKB-UniRule"/>
</dbReference>
<dbReference type="InterPro" id="IPR004399">
    <property type="entry name" value="HMP/HMP-P_kinase_dom"/>
</dbReference>
<evidence type="ECO:0000256" key="5">
    <source>
        <dbReference type="ARBA" id="ARBA00022741"/>
    </source>
</evidence>
<dbReference type="GO" id="GO:0004789">
    <property type="term" value="F:thiamine-phosphate diphosphorylase activity"/>
    <property type="evidence" value="ECO:0007669"/>
    <property type="project" value="UniProtKB-UniRule"/>
</dbReference>
<dbReference type="PANTHER" id="PTHR20858">
    <property type="entry name" value="PHOSPHOMETHYLPYRIMIDINE KINASE"/>
    <property type="match status" value="1"/>
</dbReference>
<keyword evidence="4 14" id="KW-0479">Metal-binding</keyword>
<dbReference type="InterPro" id="IPR013785">
    <property type="entry name" value="Aldolase_TIM"/>
</dbReference>
<dbReference type="GO" id="GO:0008902">
    <property type="term" value="F:hydroxymethylpyrimidine kinase activity"/>
    <property type="evidence" value="ECO:0007669"/>
    <property type="project" value="TreeGrafter"/>
</dbReference>
<evidence type="ECO:0000256" key="9">
    <source>
        <dbReference type="ARBA" id="ARBA00022977"/>
    </source>
</evidence>
<dbReference type="InterPro" id="IPR022998">
    <property type="entry name" value="ThiamineP_synth_TenI"/>
</dbReference>
<dbReference type="NCBIfam" id="TIGR00693">
    <property type="entry name" value="thiE"/>
    <property type="match status" value="1"/>
</dbReference>
<keyword evidence="3 14" id="KW-0808">Transferase</keyword>
<evidence type="ECO:0000256" key="1">
    <source>
        <dbReference type="ARBA" id="ARBA00003814"/>
    </source>
</evidence>
<dbReference type="SUPFAM" id="SSF51391">
    <property type="entry name" value="Thiamin phosphate synthase"/>
    <property type="match status" value="1"/>
</dbReference>
<evidence type="ECO:0000256" key="10">
    <source>
        <dbReference type="ARBA" id="ARBA00023268"/>
    </source>
</evidence>
<dbReference type="EMBL" id="CP000142">
    <property type="protein sequence ID" value="ABA89474.2"/>
    <property type="molecule type" value="Genomic_DNA"/>
</dbReference>
<evidence type="ECO:0000256" key="7">
    <source>
        <dbReference type="ARBA" id="ARBA00022840"/>
    </source>
</evidence>
<comment type="similarity">
    <text evidence="14">Belongs to the thiamine-phosphate synthase family.</text>
</comment>
<evidence type="ECO:0000256" key="6">
    <source>
        <dbReference type="ARBA" id="ARBA00022777"/>
    </source>
</evidence>
<dbReference type="SUPFAM" id="SSF53613">
    <property type="entry name" value="Ribokinase-like"/>
    <property type="match status" value="1"/>
</dbReference>
<dbReference type="Gene3D" id="3.20.20.70">
    <property type="entry name" value="Aldolase class I"/>
    <property type="match status" value="1"/>
</dbReference>
<feature type="binding site" evidence="14">
    <location>
        <begin position="48"/>
        <end position="52"/>
    </location>
    <ligand>
        <name>4-amino-2-methyl-5-(diphosphooxymethyl)pyrimidine</name>
        <dbReference type="ChEBI" id="CHEBI:57841"/>
    </ligand>
</feature>
<dbReference type="eggNOG" id="COG0351">
    <property type="taxonomic scope" value="Bacteria"/>
</dbReference>
<comment type="function">
    <text evidence="1 14">Condenses 4-methyl-5-(beta-hydroxyethyl)thiazole monophosphate (THZ-P) and 2-methyl-4-amino-5-hydroxymethyl pyrimidine pyrophosphate (HMP-PP) to form thiamine monophosphate (TMP).</text>
</comment>